<feature type="region of interest" description="Disordered" evidence="1">
    <location>
        <begin position="1"/>
        <end position="47"/>
    </location>
</feature>
<dbReference type="KEGG" id="ovi:T265_12229"/>
<dbReference type="GeneID" id="20326397"/>
<accession>A0A074YZC2</accession>
<name>A0A074YZC2_OPIVI</name>
<dbReference type="RefSeq" id="XP_009177691.1">
    <property type="nucleotide sequence ID" value="XM_009179427.1"/>
</dbReference>
<dbReference type="CTD" id="20326397"/>
<evidence type="ECO:0000313" key="3">
    <source>
        <dbReference type="Proteomes" id="UP000054324"/>
    </source>
</evidence>
<dbReference type="AlphaFoldDB" id="A0A074YZC2"/>
<gene>
    <name evidence="2" type="ORF">T265_12229</name>
</gene>
<feature type="compositionally biased region" description="Polar residues" evidence="1">
    <location>
        <begin position="1"/>
        <end position="10"/>
    </location>
</feature>
<organism evidence="2 3">
    <name type="scientific">Opisthorchis viverrini</name>
    <name type="common">Southeast Asian liver fluke</name>
    <dbReference type="NCBI Taxonomy" id="6198"/>
    <lineage>
        <taxon>Eukaryota</taxon>
        <taxon>Metazoa</taxon>
        <taxon>Spiralia</taxon>
        <taxon>Lophotrochozoa</taxon>
        <taxon>Platyhelminthes</taxon>
        <taxon>Trematoda</taxon>
        <taxon>Digenea</taxon>
        <taxon>Opisthorchiida</taxon>
        <taxon>Opisthorchiata</taxon>
        <taxon>Opisthorchiidae</taxon>
        <taxon>Opisthorchis</taxon>
    </lineage>
</organism>
<protein>
    <submittedName>
        <fullName evidence="2">Uncharacterized protein</fullName>
    </submittedName>
</protein>
<evidence type="ECO:0000313" key="2">
    <source>
        <dbReference type="EMBL" id="KER18562.1"/>
    </source>
</evidence>
<proteinExistence type="predicted"/>
<dbReference type="EMBL" id="KL599814">
    <property type="protein sequence ID" value="KER18562.1"/>
    <property type="molecule type" value="Genomic_DNA"/>
</dbReference>
<keyword evidence="3" id="KW-1185">Reference proteome</keyword>
<evidence type="ECO:0000256" key="1">
    <source>
        <dbReference type="SAM" id="MobiDB-lite"/>
    </source>
</evidence>
<feature type="compositionally biased region" description="Basic and acidic residues" evidence="1">
    <location>
        <begin position="18"/>
        <end position="32"/>
    </location>
</feature>
<sequence>MTTQRLSPQRTDGARLVNRRESKNYLPLKHEGSQLNRSSSDRVGFPEWIKRPPYSVRNFDENGPG</sequence>
<reference evidence="2 3" key="1">
    <citation type="submission" date="2013-11" db="EMBL/GenBank/DDBJ databases">
        <title>Opisthorchis viverrini - life in the bile duct.</title>
        <authorList>
            <person name="Young N.D."/>
            <person name="Nagarajan N."/>
            <person name="Lin S.J."/>
            <person name="Korhonen P.K."/>
            <person name="Jex A.R."/>
            <person name="Hall R.S."/>
            <person name="Safavi-Hemami H."/>
            <person name="Kaewkong W."/>
            <person name="Bertrand D."/>
            <person name="Gao S."/>
            <person name="Seet Q."/>
            <person name="Wongkham S."/>
            <person name="Teh B.T."/>
            <person name="Wongkham C."/>
            <person name="Intapan P.M."/>
            <person name="Maleewong W."/>
            <person name="Yang X."/>
            <person name="Hu M."/>
            <person name="Wang Z."/>
            <person name="Hofmann A."/>
            <person name="Sternberg P.W."/>
            <person name="Tan P."/>
            <person name="Wang J."/>
            <person name="Gasser R.B."/>
        </authorList>
    </citation>
    <scope>NUCLEOTIDE SEQUENCE [LARGE SCALE GENOMIC DNA]</scope>
</reference>
<dbReference type="Proteomes" id="UP000054324">
    <property type="component" value="Unassembled WGS sequence"/>
</dbReference>